<dbReference type="RefSeq" id="WP_010594044.1">
    <property type="nucleotide sequence ID" value="NZ_CP023714.1"/>
</dbReference>
<evidence type="ECO:0000256" key="4">
    <source>
        <dbReference type="ARBA" id="ARBA00022989"/>
    </source>
</evidence>
<sequence length="328" mass="34439">MSDFYFSNIVLIQSTFTVLLLALSIQIQFRMGVFSFAGAAFYGMGSYGTAIFVLHYGFDAISATAAIVAICAVTGYLLSLILQRLTGLYLAMATVAFVMIVTVVAHNGGELTGGSVGLFGVLTTPEISVPHLAVVCAVVVAAMIFSERGSMGRRIEAVREDPELASAMGINVARYRRMSFVISGVLGALGGALNILMMTAIAPENIGFPLIVLALTIIIVGGSRSWLGVLIGALIFTWLPVMLEQVGTYQSIVYGIIVAIAAIFMPGGITGVVTDLYRRRAARRDSAALEDEAEAERRADAADDEAAAELGAELAGTGAHSAPTGESR</sequence>
<dbReference type="EMBL" id="CCSD01000047">
    <property type="protein sequence ID" value="CDZ88018.1"/>
    <property type="molecule type" value="Genomic_DNA"/>
</dbReference>
<dbReference type="GO" id="GO:0005886">
    <property type="term" value="C:plasma membrane"/>
    <property type="evidence" value="ECO:0007669"/>
    <property type="project" value="UniProtKB-SubCell"/>
</dbReference>
<evidence type="ECO:0000256" key="1">
    <source>
        <dbReference type="ARBA" id="ARBA00004651"/>
    </source>
</evidence>
<keyword evidence="4 7" id="KW-1133">Transmembrane helix</keyword>
<keyword evidence="3 7" id="KW-0812">Transmembrane</keyword>
<organism evidence="8 9">
    <name type="scientific">Rhodococcus ruber</name>
    <dbReference type="NCBI Taxonomy" id="1830"/>
    <lineage>
        <taxon>Bacteria</taxon>
        <taxon>Bacillati</taxon>
        <taxon>Actinomycetota</taxon>
        <taxon>Actinomycetes</taxon>
        <taxon>Mycobacteriales</taxon>
        <taxon>Nocardiaceae</taxon>
        <taxon>Rhodococcus</taxon>
    </lineage>
</organism>
<dbReference type="AlphaFoldDB" id="A0A098BH06"/>
<evidence type="ECO:0000256" key="5">
    <source>
        <dbReference type="ARBA" id="ARBA00023136"/>
    </source>
</evidence>
<feature type="region of interest" description="Disordered" evidence="6">
    <location>
        <begin position="286"/>
        <end position="307"/>
    </location>
</feature>
<gene>
    <name evidence="8" type="ORF">RHRU231_370035</name>
</gene>
<evidence type="ECO:0000313" key="9">
    <source>
        <dbReference type="Proteomes" id="UP000042997"/>
    </source>
</evidence>
<dbReference type="eggNOG" id="COG4177">
    <property type="taxonomic scope" value="Bacteria"/>
</dbReference>
<feature type="transmembrane region" description="Helical" evidence="7">
    <location>
        <begin position="178"/>
        <end position="200"/>
    </location>
</feature>
<evidence type="ECO:0000256" key="3">
    <source>
        <dbReference type="ARBA" id="ARBA00022692"/>
    </source>
</evidence>
<dbReference type="GeneID" id="66833148"/>
<feature type="transmembrane region" description="Helical" evidence="7">
    <location>
        <begin position="206"/>
        <end position="222"/>
    </location>
</feature>
<evidence type="ECO:0000256" key="6">
    <source>
        <dbReference type="SAM" id="MobiDB-lite"/>
    </source>
</evidence>
<accession>A0A098BH06</accession>
<proteinExistence type="predicted"/>
<reference evidence="8 9" key="1">
    <citation type="journal article" date="2014" name="Genome Announc.">
        <title>Draft Genome Sequence of Propane- and Butane-Oxidizing Actinobacterium Rhodococcus ruber IEGM 231.</title>
        <authorList>
            <person name="Ivshina I.B."/>
            <person name="Kuyukina M.S."/>
            <person name="Krivoruchko A.V."/>
            <person name="Barbe V."/>
            <person name="Fischer C."/>
        </authorList>
    </citation>
    <scope>NUCLEOTIDE SEQUENCE [LARGE SCALE GENOMIC DNA]</scope>
</reference>
<dbReference type="CDD" id="cd06581">
    <property type="entry name" value="TM_PBP1_LivM_like"/>
    <property type="match status" value="1"/>
</dbReference>
<dbReference type="GO" id="GO:0015658">
    <property type="term" value="F:branched-chain amino acid transmembrane transporter activity"/>
    <property type="evidence" value="ECO:0007669"/>
    <property type="project" value="InterPro"/>
</dbReference>
<dbReference type="OrthoDB" id="9814461at2"/>
<dbReference type="InterPro" id="IPR001851">
    <property type="entry name" value="ABC_transp_permease"/>
</dbReference>
<dbReference type="Proteomes" id="UP000042997">
    <property type="component" value="Unassembled WGS sequence"/>
</dbReference>
<feature type="transmembrane region" description="Helical" evidence="7">
    <location>
        <begin position="6"/>
        <end position="25"/>
    </location>
</feature>
<evidence type="ECO:0000256" key="7">
    <source>
        <dbReference type="SAM" id="Phobius"/>
    </source>
</evidence>
<dbReference type="InterPro" id="IPR043428">
    <property type="entry name" value="LivM-like"/>
</dbReference>
<protein>
    <submittedName>
        <fullName evidence="8">Similar to ABC-type branched-chain amino acid transport system permease component</fullName>
    </submittedName>
</protein>
<dbReference type="PANTHER" id="PTHR30482:SF20">
    <property type="entry name" value="HIGH-AFFINITY BRANCHED-CHAIN AMINO ACID TRANSPORT SYSTEM PERMEASE PROTEIN LIVM"/>
    <property type="match status" value="1"/>
</dbReference>
<feature type="transmembrane region" description="Helical" evidence="7">
    <location>
        <begin position="88"/>
        <end position="107"/>
    </location>
</feature>
<evidence type="ECO:0000313" key="8">
    <source>
        <dbReference type="EMBL" id="CDZ88018.1"/>
    </source>
</evidence>
<feature type="transmembrane region" description="Helical" evidence="7">
    <location>
        <begin position="252"/>
        <end position="274"/>
    </location>
</feature>
<keyword evidence="2" id="KW-1003">Cell membrane</keyword>
<dbReference type="KEGG" id="rrz:CS378_14445"/>
<evidence type="ECO:0000256" key="2">
    <source>
        <dbReference type="ARBA" id="ARBA00022475"/>
    </source>
</evidence>
<comment type="subcellular location">
    <subcellularLocation>
        <location evidence="1">Cell membrane</location>
        <topology evidence="1">Multi-pass membrane protein</topology>
    </subcellularLocation>
</comment>
<name>A0A098BH06_9NOCA</name>
<keyword evidence="5 7" id="KW-0472">Membrane</keyword>
<feature type="transmembrane region" description="Helical" evidence="7">
    <location>
        <begin position="32"/>
        <end position="54"/>
    </location>
</feature>
<feature type="transmembrane region" description="Helical" evidence="7">
    <location>
        <begin position="227"/>
        <end position="246"/>
    </location>
</feature>
<feature type="transmembrane region" description="Helical" evidence="7">
    <location>
        <begin position="60"/>
        <end position="81"/>
    </location>
</feature>
<feature type="transmembrane region" description="Helical" evidence="7">
    <location>
        <begin position="127"/>
        <end position="145"/>
    </location>
</feature>
<dbReference type="PANTHER" id="PTHR30482">
    <property type="entry name" value="HIGH-AFFINITY BRANCHED-CHAIN AMINO ACID TRANSPORT SYSTEM PERMEASE"/>
    <property type="match status" value="1"/>
</dbReference>
<dbReference type="Pfam" id="PF02653">
    <property type="entry name" value="BPD_transp_2"/>
    <property type="match status" value="1"/>
</dbReference>